<keyword evidence="5" id="KW-1185">Reference proteome</keyword>
<reference evidence="4" key="1">
    <citation type="submission" date="2006-03" db="EMBL/GenBank/DDBJ databases">
        <title>Complete sequence of Saccharophagus degradans 2-40.</title>
        <authorList>
            <consortium name="US DOE Joint Genome Institute"/>
            <person name="Copeland A."/>
            <person name="Lucas S."/>
            <person name="Lapidus A."/>
            <person name="Barry K."/>
            <person name="Detter J.C."/>
            <person name="Glavina del Rio T."/>
            <person name="Hammon N."/>
            <person name="Israni S."/>
            <person name="Dalin E."/>
            <person name="Tice H."/>
            <person name="Pitluck S."/>
            <person name="Saunders E.H."/>
            <person name="Brettin T."/>
            <person name="Bruce D."/>
            <person name="Han C."/>
            <person name="Tapia R."/>
            <person name="Gilna P."/>
            <person name="Schmutz J."/>
            <person name="Larimer F."/>
            <person name="Land M."/>
            <person name="Hauser L."/>
            <person name="Kyrpides N."/>
            <person name="Lykidis A."/>
            <person name="Richardson P."/>
            <person name="Weiner R."/>
        </authorList>
    </citation>
    <scope>NUCLEOTIDE SEQUENCE</scope>
    <source>
        <strain>2-40</strain>
    </source>
</reference>
<dbReference type="OrthoDB" id="5708187at2"/>
<dbReference type="KEGG" id="sde:Sde_0456"/>
<evidence type="ECO:0000256" key="1">
    <source>
        <dbReference type="SAM" id="SignalP"/>
    </source>
</evidence>
<dbReference type="Proteomes" id="UP000001947">
    <property type="component" value="Chromosome"/>
</dbReference>
<reference evidence="4 5" key="2">
    <citation type="journal article" date="2008" name="PLoS Genet.">
        <title>Complete genome sequence of the complex carbohydrate-degrading marine bacterium, Saccharophagus degradans strain 2-40 T.</title>
        <authorList>
            <person name="Weiner R.M."/>
            <person name="Taylor L.E.II."/>
            <person name="Henrissat B."/>
            <person name="Hauser L."/>
            <person name="Land M."/>
            <person name="Coutinho P.M."/>
            <person name="Rancurel C."/>
            <person name="Saunders E.H."/>
            <person name="Longmire A.G."/>
            <person name="Zhang H."/>
            <person name="Bayer E.A."/>
            <person name="Gilbert H.J."/>
            <person name="Larimer F."/>
            <person name="Zhulin I.B."/>
            <person name="Ekborg N.A."/>
            <person name="Lamed R."/>
            <person name="Richardson P.M."/>
            <person name="Borovok I."/>
            <person name="Hutcheson S."/>
        </authorList>
    </citation>
    <scope>NUCLEOTIDE SEQUENCE [LARGE SCALE GENOMIC DNA]</scope>
    <source>
        <strain evidence="4">2-40</strain>
        <strain evidence="5">2-40 / ATCC 43961 / DSM 17024</strain>
    </source>
</reference>
<gene>
    <name evidence="2" type="ordered locus">Sde_0427</name>
    <name evidence="3" type="ordered locus">Sde_0456</name>
    <name evidence="4" type="ordered locus">Sde_0458</name>
</gene>
<evidence type="ECO:0000313" key="4">
    <source>
        <dbReference type="EMBL" id="ABD79722.1"/>
    </source>
</evidence>
<feature type="chain" id="PRO_5007700025" evidence="1">
    <location>
        <begin position="20"/>
        <end position="116"/>
    </location>
</feature>
<keyword evidence="1" id="KW-0732">Signal</keyword>
<sequence length="116" mass="13075">MRRVIFFVLAIFLSINSFAGGWTAKVKIEGVYILNENTGIIKLSSFNDPEGCWKTKPGNDIDAGHVYFDPSEKKSWYSLILATYMAQKDVKIYVSGGCQEVWSGTGFAKMSHFRSY</sequence>
<dbReference type="KEGG" id="sde:Sde_0458"/>
<proteinExistence type="predicted"/>
<dbReference type="AlphaFoldDB" id="Q21NK7"/>
<dbReference type="EMBL" id="CP000282">
    <property type="protein sequence ID" value="ABD79720.1"/>
    <property type="molecule type" value="Genomic_DNA"/>
</dbReference>
<dbReference type="EMBL" id="CP000282">
    <property type="protein sequence ID" value="ABD79722.1"/>
    <property type="molecule type" value="Genomic_DNA"/>
</dbReference>
<protein>
    <submittedName>
        <fullName evidence="4">Uncharacterized protein</fullName>
    </submittedName>
</protein>
<dbReference type="KEGG" id="sde:Sde_0427"/>
<evidence type="ECO:0000313" key="2">
    <source>
        <dbReference type="EMBL" id="ABD79691.1"/>
    </source>
</evidence>
<evidence type="ECO:0000313" key="5">
    <source>
        <dbReference type="Proteomes" id="UP000001947"/>
    </source>
</evidence>
<dbReference type="RefSeq" id="WP_011466915.1">
    <property type="nucleotide sequence ID" value="NC_007912.1"/>
</dbReference>
<dbReference type="EMBL" id="CP000282">
    <property type="protein sequence ID" value="ABD79691.1"/>
    <property type="molecule type" value="Genomic_DNA"/>
</dbReference>
<accession>Q21NK7</accession>
<dbReference type="eggNOG" id="ENOG502ZGYS">
    <property type="taxonomic scope" value="Bacteria"/>
</dbReference>
<dbReference type="GeneID" id="98612157"/>
<feature type="signal peptide" evidence="1">
    <location>
        <begin position="1"/>
        <end position="19"/>
    </location>
</feature>
<dbReference type="HOGENOM" id="CLU_169696_0_0_6"/>
<organism evidence="4 5">
    <name type="scientific">Saccharophagus degradans (strain 2-40 / ATCC 43961 / DSM 17024)</name>
    <dbReference type="NCBI Taxonomy" id="203122"/>
    <lineage>
        <taxon>Bacteria</taxon>
        <taxon>Pseudomonadati</taxon>
        <taxon>Pseudomonadota</taxon>
        <taxon>Gammaproteobacteria</taxon>
        <taxon>Cellvibrionales</taxon>
        <taxon>Cellvibrionaceae</taxon>
        <taxon>Saccharophagus</taxon>
    </lineage>
</organism>
<evidence type="ECO:0000313" key="3">
    <source>
        <dbReference type="EMBL" id="ABD79720.1"/>
    </source>
</evidence>
<name>Q21NK7_SACD2</name>